<dbReference type="InterPro" id="IPR013766">
    <property type="entry name" value="Thioredoxin_domain"/>
</dbReference>
<dbReference type="Gene3D" id="3.40.30.10">
    <property type="entry name" value="Glutaredoxin"/>
    <property type="match status" value="1"/>
</dbReference>
<dbReference type="SUPFAM" id="SSF52833">
    <property type="entry name" value="Thioredoxin-like"/>
    <property type="match status" value="1"/>
</dbReference>
<dbReference type="STRING" id="1123272.SAMN02745824_2477"/>
<dbReference type="InterPro" id="IPR000866">
    <property type="entry name" value="AhpC/TSA"/>
</dbReference>
<dbReference type="GO" id="GO:0016491">
    <property type="term" value="F:oxidoreductase activity"/>
    <property type="evidence" value="ECO:0007669"/>
    <property type="project" value="InterPro"/>
</dbReference>
<evidence type="ECO:0000313" key="3">
    <source>
        <dbReference type="Proteomes" id="UP000185192"/>
    </source>
</evidence>
<accession>A0A1N6FP01</accession>
<dbReference type="InterPro" id="IPR036249">
    <property type="entry name" value="Thioredoxin-like_sf"/>
</dbReference>
<reference evidence="3" key="1">
    <citation type="submission" date="2016-11" db="EMBL/GenBank/DDBJ databases">
        <authorList>
            <person name="Varghese N."/>
            <person name="Submissions S."/>
        </authorList>
    </citation>
    <scope>NUCLEOTIDE SEQUENCE [LARGE SCALE GENOMIC DNA]</scope>
    <source>
        <strain evidence="3">DSM 22363</strain>
    </source>
</reference>
<feature type="domain" description="Thioredoxin" evidence="1">
    <location>
        <begin position="4"/>
        <end position="163"/>
    </location>
</feature>
<dbReference type="Pfam" id="PF00578">
    <property type="entry name" value="AhpC-TSA"/>
    <property type="match status" value="1"/>
</dbReference>
<sequence>MSKMIPNQTVPDFTVPMTDGGQFQLSQRAGDNFTLLLFYRGLHCPICKGQLRDLQRKLEDLAERGVTAVAISMDEQKRAEQSASNWGIDELMLGYGLSEETARELGLYLSAGRPDSSEPELFSEPALFLVRPDRTLYFASVQSMPFTRPPLDQLIMGIDYALANDYPARGEIA</sequence>
<keyword evidence="3" id="KW-1185">Reference proteome</keyword>
<dbReference type="Proteomes" id="UP000185192">
    <property type="component" value="Unassembled WGS sequence"/>
</dbReference>
<evidence type="ECO:0000259" key="1">
    <source>
        <dbReference type="PROSITE" id="PS51352"/>
    </source>
</evidence>
<evidence type="ECO:0000313" key="2">
    <source>
        <dbReference type="EMBL" id="SIN96968.1"/>
    </source>
</evidence>
<protein>
    <submittedName>
        <fullName evidence="2">Peroxiredoxin</fullName>
    </submittedName>
</protein>
<dbReference type="CDD" id="cd02970">
    <property type="entry name" value="PRX_like2"/>
    <property type="match status" value="1"/>
</dbReference>
<dbReference type="GO" id="GO:0016209">
    <property type="term" value="F:antioxidant activity"/>
    <property type="evidence" value="ECO:0007669"/>
    <property type="project" value="InterPro"/>
</dbReference>
<name>A0A1N6FP01_9SPHN</name>
<dbReference type="EMBL" id="FSQW01000002">
    <property type="protein sequence ID" value="SIN96968.1"/>
    <property type="molecule type" value="Genomic_DNA"/>
</dbReference>
<dbReference type="RefSeq" id="WP_239447425.1">
    <property type="nucleotide sequence ID" value="NZ_FSQW01000002.1"/>
</dbReference>
<organism evidence="2 3">
    <name type="scientific">Parasphingorhabdus marina DSM 22363</name>
    <dbReference type="NCBI Taxonomy" id="1123272"/>
    <lineage>
        <taxon>Bacteria</taxon>
        <taxon>Pseudomonadati</taxon>
        <taxon>Pseudomonadota</taxon>
        <taxon>Alphaproteobacteria</taxon>
        <taxon>Sphingomonadales</taxon>
        <taxon>Sphingomonadaceae</taxon>
        <taxon>Parasphingorhabdus</taxon>
    </lineage>
</organism>
<proteinExistence type="predicted"/>
<dbReference type="PROSITE" id="PS51352">
    <property type="entry name" value="THIOREDOXIN_2"/>
    <property type="match status" value="1"/>
</dbReference>
<dbReference type="AlphaFoldDB" id="A0A1N6FP01"/>
<gene>
    <name evidence="2" type="ORF">SAMN02745824_2477</name>
</gene>